<evidence type="ECO:0000256" key="1">
    <source>
        <dbReference type="SAM" id="Phobius"/>
    </source>
</evidence>
<keyword evidence="1" id="KW-0812">Transmembrane</keyword>
<feature type="transmembrane region" description="Helical" evidence="1">
    <location>
        <begin position="44"/>
        <end position="66"/>
    </location>
</feature>
<sequence>MIVGIAFIYVVVTAVERKSILGSVYLDAGNISEYLNLSFYEARLTMVLFPIFLLLLIERVNFYDIVHTNSQLRLGQSYFTLLKKYELLWSIPFVILTSLNLWIHYPFKPSFELCLILIIELGKFIIMPFIVVDKKINKPKNAIYVFAVIYYIYVYIALQII</sequence>
<organism evidence="2 3">
    <name type="scientific">Erysipelothrix inopinata</name>
    <dbReference type="NCBI Taxonomy" id="225084"/>
    <lineage>
        <taxon>Bacteria</taxon>
        <taxon>Bacillati</taxon>
        <taxon>Bacillota</taxon>
        <taxon>Erysipelotrichia</taxon>
        <taxon>Erysipelotrichales</taxon>
        <taxon>Erysipelotrichaceae</taxon>
        <taxon>Erysipelothrix</taxon>
    </lineage>
</organism>
<keyword evidence="1" id="KW-1133">Transmembrane helix</keyword>
<gene>
    <name evidence="2" type="ORF">H9L01_08405</name>
</gene>
<evidence type="ECO:0000313" key="2">
    <source>
        <dbReference type="EMBL" id="QNN60384.1"/>
    </source>
</evidence>
<dbReference type="AlphaFoldDB" id="A0A7G9RXQ9"/>
<feature type="transmembrane region" description="Helical" evidence="1">
    <location>
        <begin position="142"/>
        <end position="160"/>
    </location>
</feature>
<proteinExistence type="predicted"/>
<accession>A0A7G9RXQ9</accession>
<dbReference type="KEGG" id="eio:H9L01_08405"/>
<dbReference type="RefSeq" id="WP_187533513.1">
    <property type="nucleotide sequence ID" value="NZ_CP060715.1"/>
</dbReference>
<reference evidence="2 3" key="1">
    <citation type="submission" date="2020-08" db="EMBL/GenBank/DDBJ databases">
        <title>Genome sequence of Erysipelothrix inopinata DSM 15511T.</title>
        <authorList>
            <person name="Hyun D.-W."/>
            <person name="Bae J.-W."/>
        </authorList>
    </citation>
    <scope>NUCLEOTIDE SEQUENCE [LARGE SCALE GENOMIC DNA]</scope>
    <source>
        <strain evidence="2 3">DSM 15511</strain>
    </source>
</reference>
<dbReference type="EMBL" id="CP060715">
    <property type="protein sequence ID" value="QNN60384.1"/>
    <property type="molecule type" value="Genomic_DNA"/>
</dbReference>
<keyword evidence="1" id="KW-0472">Membrane</keyword>
<name>A0A7G9RXQ9_9FIRM</name>
<dbReference type="Proteomes" id="UP000515928">
    <property type="component" value="Chromosome"/>
</dbReference>
<evidence type="ECO:0000313" key="3">
    <source>
        <dbReference type="Proteomes" id="UP000515928"/>
    </source>
</evidence>
<protein>
    <submittedName>
        <fullName evidence="2">Uncharacterized protein</fullName>
    </submittedName>
</protein>
<feature type="transmembrane region" description="Helical" evidence="1">
    <location>
        <begin position="110"/>
        <end position="130"/>
    </location>
</feature>
<feature type="transmembrane region" description="Helical" evidence="1">
    <location>
        <begin position="87"/>
        <end position="104"/>
    </location>
</feature>
<keyword evidence="3" id="KW-1185">Reference proteome</keyword>